<evidence type="ECO:0000313" key="5">
    <source>
        <dbReference type="EMBL" id="CDF88998.1"/>
    </source>
</evidence>
<dbReference type="Proteomes" id="UP000019375">
    <property type="component" value="Unassembled WGS sequence"/>
</dbReference>
<accession>A0A8J2WYG5</accession>
<feature type="compositionally biased region" description="Polar residues" evidence="4">
    <location>
        <begin position="41"/>
        <end position="57"/>
    </location>
</feature>
<evidence type="ECO:0000313" key="6">
    <source>
        <dbReference type="Proteomes" id="UP000019375"/>
    </source>
</evidence>
<dbReference type="InterPro" id="IPR020485">
    <property type="entry name" value="Spg4"/>
</dbReference>
<protein>
    <recommendedName>
        <fullName evidence="3">Stationary phase protein 4</fullName>
    </recommendedName>
</protein>
<name>A0A8J2WYG5_ZYGB2</name>
<reference evidence="6" key="1">
    <citation type="journal article" date="2013" name="Genome Announc.">
        <title>Genome sequence of the food spoilage yeast Zygosaccharomyces bailii CLIB 213(T).</title>
        <authorList>
            <person name="Galeote V."/>
            <person name="Bigey F."/>
            <person name="Devillers H."/>
            <person name="Neuveglise C."/>
            <person name="Dequin S."/>
        </authorList>
    </citation>
    <scope>NUCLEOTIDE SEQUENCE [LARGE SCALE GENOMIC DNA]</scope>
    <source>
        <strain evidence="6">CLIB 213 / ATCC 58445 / CBS 680 / CCRC 21525 / NBRC 1098 / NCYC 1416 / NRRL Y-2227</strain>
    </source>
</reference>
<feature type="compositionally biased region" description="Basic and acidic residues" evidence="4">
    <location>
        <begin position="30"/>
        <end position="40"/>
    </location>
</feature>
<dbReference type="AlphaFoldDB" id="A0A8J2WYG5"/>
<keyword evidence="6" id="KW-1185">Reference proteome</keyword>
<dbReference type="Pfam" id="PF17325">
    <property type="entry name" value="SPG4"/>
    <property type="match status" value="1"/>
</dbReference>
<gene>
    <name evidence="5" type="ORF">BN860_06766g</name>
</gene>
<evidence type="ECO:0000256" key="1">
    <source>
        <dbReference type="ARBA" id="ARBA00003155"/>
    </source>
</evidence>
<comment type="similarity">
    <text evidence="2">Belongs to the SPG4 family.</text>
</comment>
<dbReference type="OrthoDB" id="4067991at2759"/>
<dbReference type="EMBL" id="HG316456">
    <property type="protein sequence ID" value="CDF88998.1"/>
    <property type="molecule type" value="Genomic_DNA"/>
</dbReference>
<organism evidence="5 6">
    <name type="scientific">Zygosaccharomyces bailii (strain CLIB 213 / ATCC 58445 / CBS 680 / BCRC 21525 / NBRC 1098 / NCYC 1416 / NRRL Y-2227)</name>
    <dbReference type="NCBI Taxonomy" id="1333698"/>
    <lineage>
        <taxon>Eukaryota</taxon>
        <taxon>Fungi</taxon>
        <taxon>Dikarya</taxon>
        <taxon>Ascomycota</taxon>
        <taxon>Saccharomycotina</taxon>
        <taxon>Saccharomycetes</taxon>
        <taxon>Saccharomycetales</taxon>
        <taxon>Saccharomycetaceae</taxon>
        <taxon>Zygosaccharomyces</taxon>
    </lineage>
</organism>
<feature type="region of interest" description="Disordered" evidence="4">
    <location>
        <begin position="1"/>
        <end position="57"/>
    </location>
</feature>
<sequence>MFGYGGSGGRRSQIRGRNSSVRGAMYMHAPEYHGPSRKDSVTSMSSTDSGEESQTLVDLNKISQAEFQKLYNSMRKGEPNNRVNF</sequence>
<comment type="function">
    <text evidence="1">Stationary phase-essential protein not required for growth on nonfermentable carbon sources.</text>
</comment>
<evidence type="ECO:0000256" key="2">
    <source>
        <dbReference type="ARBA" id="ARBA00007045"/>
    </source>
</evidence>
<evidence type="ECO:0000256" key="3">
    <source>
        <dbReference type="ARBA" id="ARBA00020398"/>
    </source>
</evidence>
<proteinExistence type="inferred from homology"/>
<evidence type="ECO:0000256" key="4">
    <source>
        <dbReference type="SAM" id="MobiDB-lite"/>
    </source>
</evidence>